<dbReference type="AlphaFoldDB" id="A0A075AB91"/>
<dbReference type="EMBL" id="KL596628">
    <property type="protein sequence ID" value="KER33090.1"/>
    <property type="molecule type" value="Genomic_DNA"/>
</dbReference>
<accession>A0A075AB91</accession>
<reference evidence="1 2" key="1">
    <citation type="submission" date="2013-11" db="EMBL/GenBank/DDBJ databases">
        <title>Opisthorchis viverrini - life in the bile duct.</title>
        <authorList>
            <person name="Young N.D."/>
            <person name="Nagarajan N."/>
            <person name="Lin S.J."/>
            <person name="Korhonen P.K."/>
            <person name="Jex A.R."/>
            <person name="Hall R.S."/>
            <person name="Safavi-Hemami H."/>
            <person name="Kaewkong W."/>
            <person name="Bertrand D."/>
            <person name="Gao S."/>
            <person name="Seet Q."/>
            <person name="Wongkham S."/>
            <person name="Teh B.T."/>
            <person name="Wongkham C."/>
            <person name="Intapan P.M."/>
            <person name="Maleewong W."/>
            <person name="Yang X."/>
            <person name="Hu M."/>
            <person name="Wang Z."/>
            <person name="Hofmann A."/>
            <person name="Sternberg P.W."/>
            <person name="Tan P."/>
            <person name="Wang J."/>
            <person name="Gasser R.B."/>
        </authorList>
    </citation>
    <scope>NUCLEOTIDE SEQUENCE [LARGE SCALE GENOMIC DNA]</scope>
</reference>
<dbReference type="KEGG" id="ovi:T265_00988"/>
<gene>
    <name evidence="1" type="ORF">T265_00988</name>
</gene>
<dbReference type="RefSeq" id="XP_009163167.1">
    <property type="nucleotide sequence ID" value="XM_009164903.1"/>
</dbReference>
<organism evidence="1 2">
    <name type="scientific">Opisthorchis viverrini</name>
    <name type="common">Southeast Asian liver fluke</name>
    <dbReference type="NCBI Taxonomy" id="6198"/>
    <lineage>
        <taxon>Eukaryota</taxon>
        <taxon>Metazoa</taxon>
        <taxon>Spiralia</taxon>
        <taxon>Lophotrochozoa</taxon>
        <taxon>Platyhelminthes</taxon>
        <taxon>Trematoda</taxon>
        <taxon>Digenea</taxon>
        <taxon>Opisthorchiida</taxon>
        <taxon>Opisthorchiata</taxon>
        <taxon>Opisthorchiidae</taxon>
        <taxon>Opisthorchis</taxon>
    </lineage>
</organism>
<dbReference type="CTD" id="20315176"/>
<evidence type="ECO:0000313" key="1">
    <source>
        <dbReference type="EMBL" id="KER33090.1"/>
    </source>
</evidence>
<dbReference type="Proteomes" id="UP000054324">
    <property type="component" value="Unassembled WGS sequence"/>
</dbReference>
<evidence type="ECO:0000313" key="2">
    <source>
        <dbReference type="Proteomes" id="UP000054324"/>
    </source>
</evidence>
<name>A0A075AB91_OPIVI</name>
<keyword evidence="2" id="KW-1185">Reference proteome</keyword>
<dbReference type="GeneID" id="20315176"/>
<sequence>MRRLDVLDVEAVRINAVGLRVTSSLDPSTYSHTPTGLLHPCGGALHSTHPNALLAACVPSDLATR</sequence>
<protein>
    <submittedName>
        <fullName evidence="1">Uncharacterized protein</fullName>
    </submittedName>
</protein>
<proteinExistence type="predicted"/>